<keyword evidence="1" id="KW-1133">Transmembrane helix</keyword>
<sequence>MKLWQDQRGVFTIEASLVLPILFYTVLILLFFCLYLYQQALLGQAAIVAAERAAYTWDNSYRDGLTGAYADGKYDSLYWRMVDDGMLQAIFGGDGGSNAVKLALPAAAGDSEAGSLPLKKLNRTGAKLPEEINGEMRYDNRLLLRKVSVALDRLIPLAPLEAWMSDIHQRSRAESYVVEPTEWIRTVELARYYGEKFRSGTSAGGMDKQEAQEALVRFGK</sequence>
<protein>
    <recommendedName>
        <fullName evidence="4">TadE-like protein</fullName>
    </recommendedName>
</protein>
<name>R9L9Q7_9BACL</name>
<dbReference type="EMBL" id="ASSZ01000025">
    <property type="protein sequence ID" value="EOS55519.1"/>
    <property type="molecule type" value="Genomic_DNA"/>
</dbReference>
<accession>R9L9Q7</accession>
<organism evidence="2 3">
    <name type="scientific">Paenibacillus barengoltzii G22</name>
    <dbReference type="NCBI Taxonomy" id="1235795"/>
    <lineage>
        <taxon>Bacteria</taxon>
        <taxon>Bacillati</taxon>
        <taxon>Bacillota</taxon>
        <taxon>Bacilli</taxon>
        <taxon>Bacillales</taxon>
        <taxon>Paenibacillaceae</taxon>
        <taxon>Paenibacillus</taxon>
    </lineage>
</organism>
<feature type="transmembrane region" description="Helical" evidence="1">
    <location>
        <begin position="12"/>
        <end position="37"/>
    </location>
</feature>
<dbReference type="OrthoDB" id="2703555at2"/>
<gene>
    <name evidence="2" type="ORF">C812_02646</name>
</gene>
<evidence type="ECO:0000313" key="2">
    <source>
        <dbReference type="EMBL" id="EOS55519.1"/>
    </source>
</evidence>
<dbReference type="STRING" id="1235795.C812_02646"/>
<evidence type="ECO:0000313" key="3">
    <source>
        <dbReference type="Proteomes" id="UP000019598"/>
    </source>
</evidence>
<keyword evidence="1" id="KW-0812">Transmembrane</keyword>
<evidence type="ECO:0008006" key="4">
    <source>
        <dbReference type="Google" id="ProtNLM"/>
    </source>
</evidence>
<dbReference type="AlphaFoldDB" id="R9L9Q7"/>
<comment type="caution">
    <text evidence="2">The sequence shown here is derived from an EMBL/GenBank/DDBJ whole genome shotgun (WGS) entry which is preliminary data.</text>
</comment>
<dbReference type="RefSeq" id="WP_016313095.1">
    <property type="nucleotide sequence ID" value="NZ_KE159653.1"/>
</dbReference>
<dbReference type="GeneID" id="43345631"/>
<evidence type="ECO:0000256" key="1">
    <source>
        <dbReference type="SAM" id="Phobius"/>
    </source>
</evidence>
<dbReference type="Proteomes" id="UP000019598">
    <property type="component" value="Unassembled WGS sequence"/>
</dbReference>
<dbReference type="PATRIC" id="fig|1235795.3.peg.2615"/>
<proteinExistence type="predicted"/>
<keyword evidence="1" id="KW-0472">Membrane</keyword>
<reference evidence="2 3" key="1">
    <citation type="submission" date="2013-04" db="EMBL/GenBank/DDBJ databases">
        <title>The Genome Sequence of Paenibacillus barengoltzii G22.</title>
        <authorList>
            <consortium name="The Broad Institute Genomics Platform"/>
            <consortium name="The Broad Institute Genome Sequencing Center for Infectious Disease"/>
            <person name="Earl A."/>
            <person name="Xavier R."/>
            <person name="Elson C."/>
            <person name="Duck W."/>
            <person name="Walker B."/>
            <person name="Young S."/>
            <person name="Zeng Q."/>
            <person name="Gargeya S."/>
            <person name="Fitzgerald M."/>
            <person name="Haas B."/>
            <person name="Abouelleil A."/>
            <person name="Allen A.W."/>
            <person name="Alvarado L."/>
            <person name="Arachchi H.M."/>
            <person name="Berlin A.M."/>
            <person name="Chapman S.B."/>
            <person name="Gainer-Dewar J."/>
            <person name="Goldberg J."/>
            <person name="Griggs A."/>
            <person name="Gujja S."/>
            <person name="Hansen M."/>
            <person name="Howarth C."/>
            <person name="Imamovic A."/>
            <person name="Ireland A."/>
            <person name="Larimer J."/>
            <person name="McCowan C."/>
            <person name="Murphy C."/>
            <person name="Pearson M."/>
            <person name="Poon T.W."/>
            <person name="Priest M."/>
            <person name="Roberts A."/>
            <person name="Saif S."/>
            <person name="Shea T."/>
            <person name="Sisk P."/>
            <person name="Sykes S."/>
            <person name="Wortman J."/>
            <person name="Nusbaum C."/>
            <person name="Birren B."/>
        </authorList>
    </citation>
    <scope>NUCLEOTIDE SEQUENCE [LARGE SCALE GENOMIC DNA]</scope>
    <source>
        <strain evidence="2 3">G22</strain>
    </source>
</reference>
<dbReference type="HOGENOM" id="CLU_1233584_0_0_9"/>